<dbReference type="AlphaFoldDB" id="A0A1M5WAF8"/>
<keyword evidence="1" id="KW-0378">Hydrolase</keyword>
<evidence type="ECO:0000256" key="1">
    <source>
        <dbReference type="ARBA" id="ARBA00022801"/>
    </source>
</evidence>
<dbReference type="GO" id="GO:0006152">
    <property type="term" value="P:purine nucleoside catabolic process"/>
    <property type="evidence" value="ECO:0007669"/>
    <property type="project" value="TreeGrafter"/>
</dbReference>
<accession>A0A1M5WAF8</accession>
<proteinExistence type="predicted"/>
<sequence length="289" mass="32374">MDNIVFDCDNTFGVRECPVDDGLALLYLLGKPQARLTGVTTTYGNSNVDVVYDNTKNMLLDLGRTDIPVLKGGASKNNRKSEAAEFLVEQANLYPGSLKILATGALTNLCAAYELDHEFFGKVKEIVLMGGITESLFLNGVKLDELNFSCDPEASCCVLTNGRNVSIATGNNCLPAYIRHEDYKSRLLNSPNPVGRYIYEQTKSWFDVKVKMYDLNGFYAWDEVSAVYLLEKAMFADYRHRYAVTPADLERGFIGNQAEALTHEVNLPTIRDVEAFKEELYANWLRVSR</sequence>
<dbReference type="PANTHER" id="PTHR12304">
    <property type="entry name" value="INOSINE-URIDINE PREFERRING NUCLEOSIDE HYDROLASE"/>
    <property type="match status" value="1"/>
</dbReference>
<dbReference type="OrthoDB" id="9797882at2"/>
<evidence type="ECO:0000256" key="2">
    <source>
        <dbReference type="ARBA" id="ARBA00023295"/>
    </source>
</evidence>
<dbReference type="STRING" id="1123282.SAMN02745823_01152"/>
<dbReference type="InterPro" id="IPR001910">
    <property type="entry name" value="Inosine/uridine_hydrolase_dom"/>
</dbReference>
<gene>
    <name evidence="4" type="ORF">SAMN02745823_01152</name>
</gene>
<keyword evidence="2" id="KW-0326">Glycosidase</keyword>
<dbReference type="SUPFAM" id="SSF53590">
    <property type="entry name" value="Nucleoside hydrolase"/>
    <property type="match status" value="1"/>
</dbReference>
<organism evidence="4 5">
    <name type="scientific">Sporobacter termitidis DSM 10068</name>
    <dbReference type="NCBI Taxonomy" id="1123282"/>
    <lineage>
        <taxon>Bacteria</taxon>
        <taxon>Bacillati</taxon>
        <taxon>Bacillota</taxon>
        <taxon>Clostridia</taxon>
        <taxon>Eubacteriales</taxon>
        <taxon>Oscillospiraceae</taxon>
        <taxon>Sporobacter</taxon>
    </lineage>
</organism>
<evidence type="ECO:0000313" key="5">
    <source>
        <dbReference type="Proteomes" id="UP000183995"/>
    </source>
</evidence>
<dbReference type="GO" id="GO:0008477">
    <property type="term" value="F:purine nucleosidase activity"/>
    <property type="evidence" value="ECO:0007669"/>
    <property type="project" value="TreeGrafter"/>
</dbReference>
<dbReference type="Pfam" id="PF01156">
    <property type="entry name" value="IU_nuc_hydro"/>
    <property type="match status" value="1"/>
</dbReference>
<protein>
    <submittedName>
        <fullName evidence="4">Purine nucleosidase</fullName>
    </submittedName>
</protein>
<dbReference type="RefSeq" id="WP_073076708.1">
    <property type="nucleotide sequence ID" value="NZ_FQXV01000003.1"/>
</dbReference>
<dbReference type="InterPro" id="IPR023186">
    <property type="entry name" value="IUNH"/>
</dbReference>
<dbReference type="Gene3D" id="3.90.245.10">
    <property type="entry name" value="Ribonucleoside hydrolase-like"/>
    <property type="match status" value="1"/>
</dbReference>
<dbReference type="InterPro" id="IPR036452">
    <property type="entry name" value="Ribo_hydro-like"/>
</dbReference>
<feature type="domain" description="Inosine/uridine-preferring nucleoside hydrolase" evidence="3">
    <location>
        <begin position="4"/>
        <end position="275"/>
    </location>
</feature>
<evidence type="ECO:0000259" key="3">
    <source>
        <dbReference type="Pfam" id="PF01156"/>
    </source>
</evidence>
<reference evidence="4 5" key="1">
    <citation type="submission" date="2016-11" db="EMBL/GenBank/DDBJ databases">
        <authorList>
            <person name="Jaros S."/>
            <person name="Januszkiewicz K."/>
            <person name="Wedrychowicz H."/>
        </authorList>
    </citation>
    <scope>NUCLEOTIDE SEQUENCE [LARGE SCALE GENOMIC DNA]</scope>
    <source>
        <strain evidence="4 5">DSM 10068</strain>
    </source>
</reference>
<dbReference type="Proteomes" id="UP000183995">
    <property type="component" value="Unassembled WGS sequence"/>
</dbReference>
<evidence type="ECO:0000313" key="4">
    <source>
        <dbReference type="EMBL" id="SHH84418.1"/>
    </source>
</evidence>
<dbReference type="EMBL" id="FQXV01000003">
    <property type="protein sequence ID" value="SHH84418.1"/>
    <property type="molecule type" value="Genomic_DNA"/>
</dbReference>
<dbReference type="GO" id="GO:0005829">
    <property type="term" value="C:cytosol"/>
    <property type="evidence" value="ECO:0007669"/>
    <property type="project" value="TreeGrafter"/>
</dbReference>
<dbReference type="PANTHER" id="PTHR12304:SF4">
    <property type="entry name" value="URIDINE NUCLEOSIDASE"/>
    <property type="match status" value="1"/>
</dbReference>
<name>A0A1M5WAF8_9FIRM</name>
<keyword evidence="5" id="KW-1185">Reference proteome</keyword>